<evidence type="ECO:0000313" key="1">
    <source>
        <dbReference type="EMBL" id="KIK03917.1"/>
    </source>
</evidence>
<gene>
    <name evidence="1" type="ORF">K443DRAFT_458713</name>
</gene>
<reference evidence="2" key="2">
    <citation type="submission" date="2015-01" db="EMBL/GenBank/DDBJ databases">
        <title>Evolutionary Origins and Diversification of the Mycorrhizal Mutualists.</title>
        <authorList>
            <consortium name="DOE Joint Genome Institute"/>
            <consortium name="Mycorrhizal Genomics Consortium"/>
            <person name="Kohler A."/>
            <person name="Kuo A."/>
            <person name="Nagy L.G."/>
            <person name="Floudas D."/>
            <person name="Copeland A."/>
            <person name="Barry K.W."/>
            <person name="Cichocki N."/>
            <person name="Veneault-Fourrey C."/>
            <person name="LaButti K."/>
            <person name="Lindquist E.A."/>
            <person name="Lipzen A."/>
            <person name="Lundell T."/>
            <person name="Morin E."/>
            <person name="Murat C."/>
            <person name="Riley R."/>
            <person name="Ohm R."/>
            <person name="Sun H."/>
            <person name="Tunlid A."/>
            <person name="Henrissat B."/>
            <person name="Grigoriev I.V."/>
            <person name="Hibbett D.S."/>
            <person name="Martin F."/>
        </authorList>
    </citation>
    <scope>NUCLEOTIDE SEQUENCE [LARGE SCALE GENOMIC DNA]</scope>
    <source>
        <strain evidence="2">LaAM-08-1</strain>
    </source>
</reference>
<sequence length="113" mass="12653">MELECHGGGLKEGFSMPVPVTWIVLGQEDLLIRLGTFYLLIRLGTFLLSLPIYENSIHHLRISYPPRGWRLSDGSDFRSLASTFPKRSVTAVLLRSLSPKCTPGKPRGALKSW</sequence>
<keyword evidence="2" id="KW-1185">Reference proteome</keyword>
<evidence type="ECO:0000313" key="2">
    <source>
        <dbReference type="Proteomes" id="UP000054477"/>
    </source>
</evidence>
<protein>
    <submittedName>
        <fullName evidence="1">Uncharacterized protein</fullName>
    </submittedName>
</protein>
<proteinExistence type="predicted"/>
<dbReference type="EMBL" id="KN838575">
    <property type="protein sequence ID" value="KIK03917.1"/>
    <property type="molecule type" value="Genomic_DNA"/>
</dbReference>
<reference evidence="1 2" key="1">
    <citation type="submission" date="2014-04" db="EMBL/GenBank/DDBJ databases">
        <authorList>
            <consortium name="DOE Joint Genome Institute"/>
            <person name="Kuo A."/>
            <person name="Kohler A."/>
            <person name="Nagy L.G."/>
            <person name="Floudas D."/>
            <person name="Copeland A."/>
            <person name="Barry K.W."/>
            <person name="Cichocki N."/>
            <person name="Veneault-Fourrey C."/>
            <person name="LaButti K."/>
            <person name="Lindquist E.A."/>
            <person name="Lipzen A."/>
            <person name="Lundell T."/>
            <person name="Morin E."/>
            <person name="Murat C."/>
            <person name="Sun H."/>
            <person name="Tunlid A."/>
            <person name="Henrissat B."/>
            <person name="Grigoriev I.V."/>
            <person name="Hibbett D.S."/>
            <person name="Martin F."/>
            <person name="Nordberg H.P."/>
            <person name="Cantor M.N."/>
            <person name="Hua S.X."/>
        </authorList>
    </citation>
    <scope>NUCLEOTIDE SEQUENCE [LARGE SCALE GENOMIC DNA]</scope>
    <source>
        <strain evidence="1 2">LaAM-08-1</strain>
    </source>
</reference>
<dbReference type="Proteomes" id="UP000054477">
    <property type="component" value="Unassembled WGS sequence"/>
</dbReference>
<dbReference type="HOGENOM" id="CLU_2133914_0_0_1"/>
<name>A0A0C9Y1K1_9AGAR</name>
<organism evidence="1 2">
    <name type="scientific">Laccaria amethystina LaAM-08-1</name>
    <dbReference type="NCBI Taxonomy" id="1095629"/>
    <lineage>
        <taxon>Eukaryota</taxon>
        <taxon>Fungi</taxon>
        <taxon>Dikarya</taxon>
        <taxon>Basidiomycota</taxon>
        <taxon>Agaricomycotina</taxon>
        <taxon>Agaricomycetes</taxon>
        <taxon>Agaricomycetidae</taxon>
        <taxon>Agaricales</taxon>
        <taxon>Agaricineae</taxon>
        <taxon>Hydnangiaceae</taxon>
        <taxon>Laccaria</taxon>
    </lineage>
</organism>
<accession>A0A0C9Y1K1</accession>
<dbReference type="AlphaFoldDB" id="A0A0C9Y1K1"/>